<name>A0A923HPC2_9BURK</name>
<dbReference type="Proteomes" id="UP000627446">
    <property type="component" value="Unassembled WGS sequence"/>
</dbReference>
<dbReference type="Gene3D" id="1.10.3130.20">
    <property type="entry name" value="Phycobilisome linker domain"/>
    <property type="match status" value="1"/>
</dbReference>
<dbReference type="AlphaFoldDB" id="A0A923HPC2"/>
<dbReference type="CDD" id="cd00063">
    <property type="entry name" value="FN3"/>
    <property type="match status" value="1"/>
</dbReference>
<dbReference type="InterPro" id="IPR025924">
    <property type="entry name" value="YHYH_dom"/>
</dbReference>
<dbReference type="InterPro" id="IPR003961">
    <property type="entry name" value="FN3_dom"/>
</dbReference>
<dbReference type="InterPro" id="IPR025282">
    <property type="entry name" value="DUF4214"/>
</dbReference>
<protein>
    <submittedName>
        <fullName evidence="2">YHYH protein</fullName>
    </submittedName>
</protein>
<dbReference type="Gene3D" id="2.60.40.10">
    <property type="entry name" value="Immunoglobulins"/>
    <property type="match status" value="1"/>
</dbReference>
<dbReference type="PANTHER" id="PTHR30289:SF8">
    <property type="entry name" value="YHYH DOMAIN-CONTAINING PROTEIN"/>
    <property type="match status" value="1"/>
</dbReference>
<dbReference type="Pfam" id="PF13946">
    <property type="entry name" value="DUF4214"/>
    <property type="match status" value="1"/>
</dbReference>
<dbReference type="SMART" id="SM00060">
    <property type="entry name" value="FN3"/>
    <property type="match status" value="1"/>
</dbReference>
<dbReference type="InterPro" id="IPR036610">
    <property type="entry name" value="PEBP-like_sf"/>
</dbReference>
<reference evidence="2" key="1">
    <citation type="submission" date="2020-08" db="EMBL/GenBank/DDBJ databases">
        <title>Novel species isolated from subtropical streams in China.</title>
        <authorList>
            <person name="Lu H."/>
        </authorList>
    </citation>
    <scope>NUCLEOTIDE SEQUENCE</scope>
    <source>
        <strain evidence="2">LX22W</strain>
    </source>
</reference>
<organism evidence="2 3">
    <name type="scientific">Undibacterium nitidum</name>
    <dbReference type="NCBI Taxonomy" id="2762298"/>
    <lineage>
        <taxon>Bacteria</taxon>
        <taxon>Pseudomonadati</taxon>
        <taxon>Pseudomonadota</taxon>
        <taxon>Betaproteobacteria</taxon>
        <taxon>Burkholderiales</taxon>
        <taxon>Oxalobacteraceae</taxon>
        <taxon>Undibacterium</taxon>
    </lineage>
</organism>
<gene>
    <name evidence="2" type="ORF">H8K36_17655</name>
</gene>
<dbReference type="SUPFAM" id="SSF49265">
    <property type="entry name" value="Fibronectin type III"/>
    <property type="match status" value="1"/>
</dbReference>
<dbReference type="Pfam" id="PF01161">
    <property type="entry name" value="PBP"/>
    <property type="match status" value="1"/>
</dbReference>
<accession>A0A923HPC2</accession>
<dbReference type="SUPFAM" id="SSF49777">
    <property type="entry name" value="PEBP-like"/>
    <property type="match status" value="1"/>
</dbReference>
<dbReference type="InterPro" id="IPR036116">
    <property type="entry name" value="FN3_sf"/>
</dbReference>
<proteinExistence type="predicted"/>
<dbReference type="PROSITE" id="PS50853">
    <property type="entry name" value="FN3"/>
    <property type="match status" value="1"/>
</dbReference>
<evidence type="ECO:0000259" key="1">
    <source>
        <dbReference type="PROSITE" id="PS50853"/>
    </source>
</evidence>
<evidence type="ECO:0000313" key="3">
    <source>
        <dbReference type="Proteomes" id="UP000627446"/>
    </source>
</evidence>
<dbReference type="PANTHER" id="PTHR30289">
    <property type="entry name" value="UNCHARACTERIZED PROTEIN YBCL-RELATED"/>
    <property type="match status" value="1"/>
</dbReference>
<sequence length="862" mass="90211">MMFLVKLKPSIIAIPILLGMLNGCGGNQENNAMQSTAMKPTPAATQAIQLIGKRSNYRITTNASDATIVDATGQESARTVSMSSKLSFTDFSVDLSLGTLVPQISETQLRSLIELYIAFFNRVPDAEGMNYWIRQLLAGKSVSQIADSFYAAGLLYPDLTGYTANMSNADFVKILYKNVLGRTGTSAPTDTEVNYWSNDIASGNQTRSSVVIAMLVSARSLANDPNVGWVTRLLNNKISVGRYISIEQGLSYLNVADNISKSISIASLVTAEDTDQAIATLGLIDTNFNLAKTTPPAPTNLNATAADGTISLSFTAPSRNGGSTITSYTATCTNNSTTIQKVGAASPLLVSGLNNGTTYRCSVKTSNAIGDGDSSSIISATPQVSSSGFKLSSSAGADGSAMTADYTCDGTGSTIPLSWTNAPAGTKEFALLMTTLPGDGSTKWNWVLYSIPATTTSLAKDSFGVGTLGVGSDGPMAAYQPPCSQGPGAKIYTFTIYALSASPSLPTSGAITGSIIRDAIANITLGSSSLNLNFTRTTMTGSSAACVNVRNSMNASNTGYAVVSCDANYAYVSSLGITTHAMMNGITATNLQVPTVQKFNGANGWKIPLAPAIAATTTSAVDGPIGIAINGVPIFNPCKQGGCQNGDTKVLGELDICNGHAGRADDYHYHAAPSCVMSAKPSSYWDTHPIGWALDGFAIYGYNNADGKVAPRDSTCGGNTDPVSNGPAGYAYHVTDASPYVLSCFRGTPSPDLANQSSKYSPMRQPPVTPFNVSAMTLSTDSTDGYQVLQFTSAKTFITNEIGSDSYTNTAGTYKIRYKALSGTELSTALAQSKNSGKTMCWNFQFINSSGTTTQPSISYCR</sequence>
<dbReference type="InterPro" id="IPR013783">
    <property type="entry name" value="Ig-like_fold"/>
</dbReference>
<dbReference type="InterPro" id="IPR038255">
    <property type="entry name" value="PBS_linker_sf"/>
</dbReference>
<dbReference type="EMBL" id="JACOFZ010000011">
    <property type="protein sequence ID" value="MBC3883225.1"/>
    <property type="molecule type" value="Genomic_DNA"/>
</dbReference>
<dbReference type="InterPro" id="IPR008914">
    <property type="entry name" value="PEBP"/>
</dbReference>
<feature type="domain" description="Fibronectin type-III" evidence="1">
    <location>
        <begin position="295"/>
        <end position="385"/>
    </location>
</feature>
<dbReference type="Pfam" id="PF00041">
    <property type="entry name" value="fn3"/>
    <property type="match status" value="1"/>
</dbReference>
<dbReference type="RefSeq" id="WP_186917844.1">
    <property type="nucleotide sequence ID" value="NZ_JACOFZ010000011.1"/>
</dbReference>
<dbReference type="Pfam" id="PF14240">
    <property type="entry name" value="YHYH"/>
    <property type="match status" value="1"/>
</dbReference>
<keyword evidence="3" id="KW-1185">Reference proteome</keyword>
<evidence type="ECO:0000313" key="2">
    <source>
        <dbReference type="EMBL" id="MBC3883225.1"/>
    </source>
</evidence>
<dbReference type="Gene3D" id="3.90.280.10">
    <property type="entry name" value="PEBP-like"/>
    <property type="match status" value="1"/>
</dbReference>
<comment type="caution">
    <text evidence="2">The sequence shown here is derived from an EMBL/GenBank/DDBJ whole genome shotgun (WGS) entry which is preliminary data.</text>
</comment>